<keyword evidence="3" id="KW-0560">Oxidoreductase</keyword>
<evidence type="ECO:0000313" key="7">
    <source>
        <dbReference type="Proteomes" id="UP000002038"/>
    </source>
</evidence>
<evidence type="ECO:0000256" key="3">
    <source>
        <dbReference type="ARBA" id="ARBA00023002"/>
    </source>
</evidence>
<keyword evidence="2" id="KW-0274">FAD</keyword>
<keyword evidence="1" id="KW-0285">Flavoprotein</keyword>
<dbReference type="Pfam" id="PF01494">
    <property type="entry name" value="FAD_binding_3"/>
    <property type="match status" value="1"/>
</dbReference>
<reference evidence="7" key="1">
    <citation type="journal article" date="2015" name="PLoS Genet.">
        <title>The dynamic genome and transcriptome of the human fungal pathogen Blastomyces and close relative Emmonsia.</title>
        <authorList>
            <person name="Munoz J.F."/>
            <person name="Gauthier G.M."/>
            <person name="Desjardins C.A."/>
            <person name="Gallo J.E."/>
            <person name="Holder J."/>
            <person name="Sullivan T.D."/>
            <person name="Marty A.J."/>
            <person name="Carmen J.C."/>
            <person name="Chen Z."/>
            <person name="Ding L."/>
            <person name="Gujja S."/>
            <person name="Magrini V."/>
            <person name="Misas E."/>
            <person name="Mitreva M."/>
            <person name="Priest M."/>
            <person name="Saif S."/>
            <person name="Whiston E.A."/>
            <person name="Young S."/>
            <person name="Zeng Q."/>
            <person name="Goldman W.E."/>
            <person name="Mardis E.R."/>
            <person name="Taylor J.W."/>
            <person name="McEwen J.G."/>
            <person name="Clay O.K."/>
            <person name="Klein B.S."/>
            <person name="Cuomo C.A."/>
        </authorList>
    </citation>
    <scope>NUCLEOTIDE SEQUENCE [LARGE SCALE GENOMIC DNA]</scope>
    <source>
        <strain evidence="7">SLH14081</strain>
    </source>
</reference>
<dbReference type="SUPFAM" id="SSF54373">
    <property type="entry name" value="FAD-linked reductases, C-terminal domain"/>
    <property type="match status" value="1"/>
</dbReference>
<accession>A0A179UQY0</accession>
<dbReference type="InterPro" id="IPR002938">
    <property type="entry name" value="FAD-bd"/>
</dbReference>
<dbReference type="SUPFAM" id="SSF51905">
    <property type="entry name" value="FAD/NAD(P)-binding domain"/>
    <property type="match status" value="1"/>
</dbReference>
<protein>
    <submittedName>
        <fullName evidence="6">Mannitol 1-phosphate dehydrogenase</fullName>
    </submittedName>
</protein>
<dbReference type="AlphaFoldDB" id="A0A179UQY0"/>
<sequence>MDEAFFVRGTFTVKVFESKPINTYIKYFDPSYPKKKKRKKEKKKIMASPTDPSFTIAIIGAGIAGLALAIGLRKQNVSYKIYEAALQFDAIGAGIGMGPNALRAMELMDAHFAKMYDKIKVGNACHDRLHEQFEILSVAQGFGAVDGWRGGSVSHPNFERSSAHRKALLEVMSTLIPEGTVEFGKRVVHVEQVEGKKQVYLTFSNGDALAVDAVLGCDGIKGITRGVVLERGYPEEIVARYCNTYVYRCIVPMQEAKRILGSYAENAKWYMGEGRGCVIYPISKGEEVNVVVFIQDERSWGREQTAIQVSRDEMLSDFDGFDQRLIELLDDNTKPVRWPLFHHPYTSTYYRGHVCLLGDSAHASSPSQAAGAGLGLEDALVLSRLLGLVEKPDQLEIAFEVYNSIRQPRAQAVVQESQEVLLAYFLDHPEFGHDIQKLTDYANRRLPLIWFHDLEADVKTAEDRFRELTGEEQ</sequence>
<dbReference type="GO" id="GO:0044550">
    <property type="term" value="P:secondary metabolite biosynthetic process"/>
    <property type="evidence" value="ECO:0007669"/>
    <property type="project" value="TreeGrafter"/>
</dbReference>
<dbReference type="STRING" id="559298.A0A179UQY0"/>
<keyword evidence="4" id="KW-0812">Transmembrane</keyword>
<dbReference type="GO" id="GO:0016491">
    <property type="term" value="F:oxidoreductase activity"/>
    <property type="evidence" value="ECO:0007669"/>
    <property type="project" value="UniProtKB-KW"/>
</dbReference>
<dbReference type="EMBL" id="GG657457">
    <property type="protein sequence ID" value="OAT09441.1"/>
    <property type="molecule type" value="Genomic_DNA"/>
</dbReference>
<dbReference type="Proteomes" id="UP000002038">
    <property type="component" value="Unassembled WGS sequence"/>
</dbReference>
<feature type="domain" description="FAD-binding" evidence="5">
    <location>
        <begin position="55"/>
        <end position="417"/>
    </location>
</feature>
<keyword evidence="4" id="KW-1133">Transmembrane helix</keyword>
<organism evidence="6 7">
    <name type="scientific">Blastomyces gilchristii (strain SLH14081)</name>
    <name type="common">Blastomyces dermatitidis</name>
    <dbReference type="NCBI Taxonomy" id="559298"/>
    <lineage>
        <taxon>Eukaryota</taxon>
        <taxon>Fungi</taxon>
        <taxon>Dikarya</taxon>
        <taxon>Ascomycota</taxon>
        <taxon>Pezizomycotina</taxon>
        <taxon>Eurotiomycetes</taxon>
        <taxon>Eurotiomycetidae</taxon>
        <taxon>Onygenales</taxon>
        <taxon>Ajellomycetaceae</taxon>
        <taxon>Blastomyces</taxon>
    </lineage>
</organism>
<gene>
    <name evidence="6" type="ORF">BDBG_05221</name>
</gene>
<dbReference type="PANTHER" id="PTHR46720:SF3">
    <property type="entry name" value="FAD-BINDING DOMAIN-CONTAINING PROTEIN-RELATED"/>
    <property type="match status" value="1"/>
</dbReference>
<dbReference type="InterPro" id="IPR036188">
    <property type="entry name" value="FAD/NAD-bd_sf"/>
</dbReference>
<dbReference type="VEuPathDB" id="FungiDB:BDBG_05221"/>
<dbReference type="PRINTS" id="PR00420">
    <property type="entry name" value="RNGMNOXGNASE"/>
</dbReference>
<evidence type="ECO:0000313" key="6">
    <source>
        <dbReference type="EMBL" id="OAT09441.1"/>
    </source>
</evidence>
<keyword evidence="4" id="KW-0472">Membrane</keyword>
<name>A0A179UQY0_BLAGS</name>
<evidence type="ECO:0000256" key="2">
    <source>
        <dbReference type="ARBA" id="ARBA00022827"/>
    </source>
</evidence>
<evidence type="ECO:0000259" key="5">
    <source>
        <dbReference type="Pfam" id="PF01494"/>
    </source>
</evidence>
<dbReference type="GeneID" id="8509428"/>
<keyword evidence="7" id="KW-1185">Reference proteome</keyword>
<evidence type="ECO:0000256" key="4">
    <source>
        <dbReference type="SAM" id="Phobius"/>
    </source>
</evidence>
<evidence type="ECO:0000256" key="1">
    <source>
        <dbReference type="ARBA" id="ARBA00022630"/>
    </source>
</evidence>
<dbReference type="PANTHER" id="PTHR46720">
    <property type="entry name" value="HYDROXYLASE, PUTATIVE (AFU_ORTHOLOGUE AFUA_3G01460)-RELATED"/>
    <property type="match status" value="1"/>
</dbReference>
<dbReference type="OrthoDB" id="417877at2759"/>
<dbReference type="KEGG" id="bgh:BDBG_05221"/>
<dbReference type="GO" id="GO:0071949">
    <property type="term" value="F:FAD binding"/>
    <property type="evidence" value="ECO:0007669"/>
    <property type="project" value="InterPro"/>
</dbReference>
<dbReference type="Gene3D" id="3.50.50.60">
    <property type="entry name" value="FAD/NAD(P)-binding domain"/>
    <property type="match status" value="1"/>
</dbReference>
<feature type="transmembrane region" description="Helical" evidence="4">
    <location>
        <begin position="54"/>
        <end position="72"/>
    </location>
</feature>
<dbReference type="InterPro" id="IPR051104">
    <property type="entry name" value="FAD_monoxygenase"/>
</dbReference>
<proteinExistence type="predicted"/>
<dbReference type="RefSeq" id="XP_002624452.2">
    <property type="nucleotide sequence ID" value="XM_002624406.2"/>
</dbReference>